<dbReference type="GO" id="GO:0016757">
    <property type="term" value="F:glycosyltransferase activity"/>
    <property type="evidence" value="ECO:0007669"/>
    <property type="project" value="UniProtKB-KW"/>
</dbReference>
<reference evidence="4 5" key="1">
    <citation type="submission" date="2022-02" db="EMBL/GenBank/DDBJ databases">
        <title>The genome sequence of Shewanella sp. 3B26.</title>
        <authorList>
            <person name="Du J."/>
        </authorList>
    </citation>
    <scope>NUCLEOTIDE SEQUENCE [LARGE SCALE GENOMIC DNA]</scope>
    <source>
        <strain evidence="4 5">3B26</strain>
    </source>
</reference>
<name>A0AAJ1BLN3_9GAMM</name>
<evidence type="ECO:0000256" key="2">
    <source>
        <dbReference type="ARBA" id="ARBA00022679"/>
    </source>
</evidence>
<evidence type="ECO:0000256" key="1">
    <source>
        <dbReference type="ARBA" id="ARBA00022676"/>
    </source>
</evidence>
<evidence type="ECO:0000313" key="4">
    <source>
        <dbReference type="EMBL" id="MCH4296189.1"/>
    </source>
</evidence>
<dbReference type="Gene3D" id="3.40.1030.10">
    <property type="entry name" value="Nucleoside phosphorylase/phosphoribosyltransferase catalytic domain"/>
    <property type="match status" value="1"/>
</dbReference>
<proteinExistence type="predicted"/>
<dbReference type="InterPro" id="IPR036320">
    <property type="entry name" value="Glycosyl_Trfase_fam3_N_dom_sf"/>
</dbReference>
<evidence type="ECO:0000259" key="3">
    <source>
        <dbReference type="Pfam" id="PF02885"/>
    </source>
</evidence>
<sequence length="427" mass="46205">MAELTSAKGREPQDEAATCAKTLLRAVACGPKRARSLTLIESRSLLLGWSDSWVPDVSLGAALMVMRSRGESCAEVAGMALALRDLIDAGQPEPGLGGWVDGMPDFFDWPCYAGKRGQFPWLLYGVKRLEREGIPVLLHGDSETDVPSRRCHVGQMLAQVGIPKASSIAEARYFLRERKSCYLPLGAILPQWPRLKALHQQLGIRSLITQALKFINPLDAPMGMRAFFHPKLEGHYARVMGLIANETAVDCRQLLFRGFQGETEPNPRVDTPLWCIEPLAQAASDLDPLQPRWHLSACAPEGTQATLTALGDDMLAHRRLAAAELPGAFDDSLQGASVRASLAAAYLLGKRARTADEALRLAYGDGAEGESLVKGSGAVATLCRELMAAGAAEAEAVGLVRRYSMQTGKPMVQLAQELLRQRSAAAR</sequence>
<organism evidence="4 5">
    <name type="scientific">Shewanella zhuhaiensis</name>
    <dbReference type="NCBI Taxonomy" id="2919576"/>
    <lineage>
        <taxon>Bacteria</taxon>
        <taxon>Pseudomonadati</taxon>
        <taxon>Pseudomonadota</taxon>
        <taxon>Gammaproteobacteria</taxon>
        <taxon>Alteromonadales</taxon>
        <taxon>Shewanellaceae</taxon>
        <taxon>Shewanella</taxon>
    </lineage>
</organism>
<keyword evidence="1" id="KW-0328">Glycosyltransferase</keyword>
<dbReference type="SUPFAM" id="SSF47648">
    <property type="entry name" value="Nucleoside phosphorylase/phosphoribosyltransferase N-terminal domain"/>
    <property type="match status" value="1"/>
</dbReference>
<dbReference type="Gene3D" id="1.20.970.10">
    <property type="entry name" value="Transferase, Pyrimidine Nucleoside Phosphorylase, Chain C"/>
    <property type="match status" value="1"/>
</dbReference>
<dbReference type="SUPFAM" id="SSF52418">
    <property type="entry name" value="Nucleoside phosphorylase/phosphoribosyltransferase catalytic domain"/>
    <property type="match status" value="1"/>
</dbReference>
<feature type="domain" description="Glycosyl transferase family 3 N-terminal" evidence="3">
    <location>
        <begin position="30"/>
        <end position="85"/>
    </location>
</feature>
<keyword evidence="5" id="KW-1185">Reference proteome</keyword>
<dbReference type="EMBL" id="JAKUDL010000008">
    <property type="protein sequence ID" value="MCH4296189.1"/>
    <property type="molecule type" value="Genomic_DNA"/>
</dbReference>
<dbReference type="InterPro" id="IPR017459">
    <property type="entry name" value="Glycosyl_Trfase_fam3_N_dom"/>
</dbReference>
<accession>A0AAJ1BLN3</accession>
<evidence type="ECO:0000313" key="5">
    <source>
        <dbReference type="Proteomes" id="UP001297581"/>
    </source>
</evidence>
<dbReference type="InterPro" id="IPR035902">
    <property type="entry name" value="Nuc_phospho_transferase"/>
</dbReference>
<dbReference type="Pfam" id="PF02885">
    <property type="entry name" value="Glycos_trans_3N"/>
    <property type="match status" value="1"/>
</dbReference>
<comment type="caution">
    <text evidence="4">The sequence shown here is derived from an EMBL/GenBank/DDBJ whole genome shotgun (WGS) entry which is preliminary data.</text>
</comment>
<dbReference type="Proteomes" id="UP001297581">
    <property type="component" value="Unassembled WGS sequence"/>
</dbReference>
<dbReference type="AlphaFoldDB" id="A0AAJ1BLN3"/>
<dbReference type="RefSeq" id="WP_240592260.1">
    <property type="nucleotide sequence ID" value="NZ_JAKUDL010000008.1"/>
</dbReference>
<keyword evidence="2" id="KW-0808">Transferase</keyword>
<protein>
    <recommendedName>
        <fullName evidence="3">Glycosyl transferase family 3 N-terminal domain-containing protein</fullName>
    </recommendedName>
</protein>
<gene>
    <name evidence="4" type="ORF">MJ923_17910</name>
</gene>